<dbReference type="EMBL" id="JADGJH010002570">
    <property type="protein sequence ID" value="KAJ3096754.1"/>
    <property type="molecule type" value="Genomic_DNA"/>
</dbReference>
<feature type="region of interest" description="Disordered" evidence="1">
    <location>
        <begin position="29"/>
        <end position="72"/>
    </location>
</feature>
<accession>A0AAD5SRK0</accession>
<dbReference type="Gene3D" id="2.130.10.10">
    <property type="entry name" value="YVTN repeat-like/Quinoprotein amine dehydrogenase"/>
    <property type="match status" value="1"/>
</dbReference>
<feature type="compositionally biased region" description="Acidic residues" evidence="1">
    <location>
        <begin position="35"/>
        <end position="59"/>
    </location>
</feature>
<proteinExistence type="predicted"/>
<dbReference type="GO" id="GO:0042254">
    <property type="term" value="P:ribosome biogenesis"/>
    <property type="evidence" value="ECO:0007669"/>
    <property type="project" value="TreeGrafter"/>
</dbReference>
<dbReference type="InterPro" id="IPR015943">
    <property type="entry name" value="WD40/YVTN_repeat-like_dom_sf"/>
</dbReference>
<evidence type="ECO:0000313" key="3">
    <source>
        <dbReference type="Proteomes" id="UP001211907"/>
    </source>
</evidence>
<reference evidence="2" key="1">
    <citation type="submission" date="2020-05" db="EMBL/GenBank/DDBJ databases">
        <title>Phylogenomic resolution of chytrid fungi.</title>
        <authorList>
            <person name="Stajich J.E."/>
            <person name="Amses K."/>
            <person name="Simmons R."/>
            <person name="Seto K."/>
            <person name="Myers J."/>
            <person name="Bonds A."/>
            <person name="Quandt C.A."/>
            <person name="Barry K."/>
            <person name="Liu P."/>
            <person name="Grigoriev I."/>
            <person name="Longcore J.E."/>
            <person name="James T.Y."/>
        </authorList>
    </citation>
    <scope>NUCLEOTIDE SEQUENCE</scope>
    <source>
        <strain evidence="2">JEL0513</strain>
    </source>
</reference>
<gene>
    <name evidence="2" type="primary">GRWD1</name>
    <name evidence="2" type="ORF">HK100_005498</name>
</gene>
<evidence type="ECO:0000313" key="2">
    <source>
        <dbReference type="EMBL" id="KAJ3096754.1"/>
    </source>
</evidence>
<keyword evidence="3" id="KW-1185">Reference proteome</keyword>
<dbReference type="Proteomes" id="UP001211907">
    <property type="component" value="Unassembled WGS sequence"/>
</dbReference>
<comment type="caution">
    <text evidence="2">The sequence shown here is derived from an EMBL/GenBank/DDBJ whole genome shotgun (WGS) entry which is preliminary data.</text>
</comment>
<name>A0AAD5SRK0_9FUNG</name>
<dbReference type="PANTHER" id="PTHR45903">
    <property type="entry name" value="GLUTAMATE-RICH WD REPEAT-CONTAINING PROTEIN 1"/>
    <property type="match status" value="1"/>
</dbReference>
<protein>
    <submittedName>
        <fullName evidence="2">Glutamate-rich WD repeat-containing protein 1</fullName>
    </submittedName>
</protein>
<evidence type="ECO:0000256" key="1">
    <source>
        <dbReference type="SAM" id="MobiDB-lite"/>
    </source>
</evidence>
<dbReference type="InterPro" id="IPR051972">
    <property type="entry name" value="Glutamate-rich_WD_repeat"/>
</dbReference>
<organism evidence="2 3">
    <name type="scientific">Physocladia obscura</name>
    <dbReference type="NCBI Taxonomy" id="109957"/>
    <lineage>
        <taxon>Eukaryota</taxon>
        <taxon>Fungi</taxon>
        <taxon>Fungi incertae sedis</taxon>
        <taxon>Chytridiomycota</taxon>
        <taxon>Chytridiomycota incertae sedis</taxon>
        <taxon>Chytridiomycetes</taxon>
        <taxon>Chytridiales</taxon>
        <taxon>Chytriomycetaceae</taxon>
        <taxon>Physocladia</taxon>
    </lineage>
</organism>
<dbReference type="AlphaFoldDB" id="A0AAD5SRK0"/>
<dbReference type="GO" id="GO:0005730">
    <property type="term" value="C:nucleolus"/>
    <property type="evidence" value="ECO:0007669"/>
    <property type="project" value="TreeGrafter"/>
</dbReference>
<dbReference type="PANTHER" id="PTHR45903:SF1">
    <property type="entry name" value="GLUTAMATE-RICH WD REPEAT-CONTAINING PROTEIN 1"/>
    <property type="match status" value="1"/>
</dbReference>
<sequence>MTAYIVAGSQAEKQKDNILYVMKMSDLHRTKHDDDDGMNDDSDSDDDDDDDDNLDEDPILEFKTVPHHGGVNRVRAMQHSESHIVAS</sequence>